<dbReference type="InterPro" id="IPR013087">
    <property type="entry name" value="Znf_C2H2_type"/>
</dbReference>
<keyword evidence="5" id="KW-0805">Transcription regulation</keyword>
<keyword evidence="6" id="KW-0804">Transcription</keyword>
<dbReference type="Gene3D" id="3.30.160.60">
    <property type="entry name" value="Classic Zinc Finger"/>
    <property type="match status" value="3"/>
</dbReference>
<reference evidence="12" key="1">
    <citation type="submission" date="2017-02" db="UniProtKB">
        <authorList>
            <consortium name="WormBaseParasite"/>
        </authorList>
    </citation>
    <scope>IDENTIFICATION</scope>
</reference>
<evidence type="ECO:0000256" key="2">
    <source>
        <dbReference type="ARBA" id="ARBA00022723"/>
    </source>
</evidence>
<dbReference type="InterPro" id="IPR036236">
    <property type="entry name" value="Znf_C2H2_sf"/>
</dbReference>
<feature type="region of interest" description="Disordered" evidence="9">
    <location>
        <begin position="183"/>
        <end position="244"/>
    </location>
</feature>
<name>A0A0N5AWD6_9BILA</name>
<dbReference type="Proteomes" id="UP000046393">
    <property type="component" value="Unplaced"/>
</dbReference>
<dbReference type="PROSITE" id="PS00028">
    <property type="entry name" value="ZINC_FINGER_C2H2_1"/>
    <property type="match status" value="4"/>
</dbReference>
<feature type="domain" description="C2H2-type" evidence="10">
    <location>
        <begin position="20"/>
        <end position="44"/>
    </location>
</feature>
<evidence type="ECO:0000256" key="9">
    <source>
        <dbReference type="SAM" id="MobiDB-lite"/>
    </source>
</evidence>
<feature type="domain" description="C2H2-type" evidence="10">
    <location>
        <begin position="333"/>
        <end position="356"/>
    </location>
</feature>
<keyword evidence="3 8" id="KW-0863">Zinc-finger</keyword>
<feature type="domain" description="C2H2-type" evidence="10">
    <location>
        <begin position="265"/>
        <end position="290"/>
    </location>
</feature>
<evidence type="ECO:0000313" key="12">
    <source>
        <dbReference type="WBParaSite" id="SMUV_0000923201-mRNA-1"/>
    </source>
</evidence>
<dbReference type="PANTHER" id="PTHR46179">
    <property type="entry name" value="ZINC FINGER PROTEIN"/>
    <property type="match status" value="1"/>
</dbReference>
<evidence type="ECO:0000256" key="1">
    <source>
        <dbReference type="ARBA" id="ARBA00004123"/>
    </source>
</evidence>
<proteinExistence type="predicted"/>
<sequence length="384" mass="43491">MNEEESQNQKKEKRKVELRHVCCYCSKAFAFPNKLRRHIQAFHSLAHVCEHCNTRFDRFNELRTHVAFAHHIRYKCPVCAYSSNVKAELRKHVVVNHENGVCCTIDGCNVTVAYRNLKRHIREAHGKSNDLTGSEGFADNEVFLKKKRRKHSSKSVDVKFSVSDKVKDVDDVSKKCSLSDEVPLKSESIPSPREDLLNSEGSAVNRLNTGSAVNRLNTGSSSKLPTDDSSKSMPVDDEKKSIPSPRGELLDCEGSAVNRLNTGLFLCSITGCHKKFRRVKDLKRHKIHYHKVLTAAEEAEYKYVCEYPNCNRRFCTVGGLRQHSGCHGDEILINCDTCKRTFKNRASFATHLRKYHLLSIRQVNLSPAFVSVAAKPDVSVKCDK</sequence>
<comment type="subcellular location">
    <subcellularLocation>
        <location evidence="1">Nucleus</location>
    </subcellularLocation>
</comment>
<organism evidence="11 12">
    <name type="scientific">Syphacia muris</name>
    <dbReference type="NCBI Taxonomy" id="451379"/>
    <lineage>
        <taxon>Eukaryota</taxon>
        <taxon>Metazoa</taxon>
        <taxon>Ecdysozoa</taxon>
        <taxon>Nematoda</taxon>
        <taxon>Chromadorea</taxon>
        <taxon>Rhabditida</taxon>
        <taxon>Spirurina</taxon>
        <taxon>Oxyuridomorpha</taxon>
        <taxon>Oxyuroidea</taxon>
        <taxon>Oxyuridae</taxon>
        <taxon>Syphacia</taxon>
    </lineage>
</organism>
<dbReference type="InterPro" id="IPR051061">
    <property type="entry name" value="Zinc_finger_trans_reg"/>
</dbReference>
<evidence type="ECO:0000256" key="8">
    <source>
        <dbReference type="PROSITE-ProRule" id="PRU00042"/>
    </source>
</evidence>
<evidence type="ECO:0000256" key="6">
    <source>
        <dbReference type="ARBA" id="ARBA00023163"/>
    </source>
</evidence>
<dbReference type="PROSITE" id="PS50157">
    <property type="entry name" value="ZINC_FINGER_C2H2_2"/>
    <property type="match status" value="4"/>
</dbReference>
<keyword evidence="2" id="KW-0479">Metal-binding</keyword>
<dbReference type="AlphaFoldDB" id="A0A0N5AWD6"/>
<evidence type="ECO:0000256" key="4">
    <source>
        <dbReference type="ARBA" id="ARBA00022833"/>
    </source>
</evidence>
<keyword evidence="7" id="KW-0539">Nucleus</keyword>
<dbReference type="SUPFAM" id="SSF57667">
    <property type="entry name" value="beta-beta-alpha zinc fingers"/>
    <property type="match status" value="2"/>
</dbReference>
<dbReference type="PANTHER" id="PTHR46179:SF13">
    <property type="entry name" value="C2H2-TYPE DOMAIN-CONTAINING PROTEIN"/>
    <property type="match status" value="1"/>
</dbReference>
<evidence type="ECO:0000256" key="3">
    <source>
        <dbReference type="ARBA" id="ARBA00022771"/>
    </source>
</evidence>
<evidence type="ECO:0000313" key="11">
    <source>
        <dbReference type="Proteomes" id="UP000046393"/>
    </source>
</evidence>
<dbReference type="GO" id="GO:0008270">
    <property type="term" value="F:zinc ion binding"/>
    <property type="evidence" value="ECO:0007669"/>
    <property type="project" value="UniProtKB-KW"/>
</dbReference>
<feature type="compositionally biased region" description="Basic and acidic residues" evidence="9">
    <location>
        <begin position="225"/>
        <end position="241"/>
    </location>
</feature>
<protein>
    <submittedName>
        <fullName evidence="12">C2H2-type domain-containing protein</fullName>
    </submittedName>
</protein>
<dbReference type="WBParaSite" id="SMUV_0000923201-mRNA-1">
    <property type="protein sequence ID" value="SMUV_0000923201-mRNA-1"/>
    <property type="gene ID" value="SMUV_0000923201"/>
</dbReference>
<feature type="domain" description="C2H2-type" evidence="10">
    <location>
        <begin position="303"/>
        <end position="330"/>
    </location>
</feature>
<evidence type="ECO:0000259" key="10">
    <source>
        <dbReference type="PROSITE" id="PS50157"/>
    </source>
</evidence>
<dbReference type="SMART" id="SM00355">
    <property type="entry name" value="ZnF_C2H2"/>
    <property type="match status" value="7"/>
</dbReference>
<evidence type="ECO:0000256" key="7">
    <source>
        <dbReference type="ARBA" id="ARBA00023242"/>
    </source>
</evidence>
<evidence type="ECO:0000256" key="5">
    <source>
        <dbReference type="ARBA" id="ARBA00023015"/>
    </source>
</evidence>
<dbReference type="STRING" id="451379.A0A0N5AWD6"/>
<keyword evidence="4" id="KW-0862">Zinc</keyword>
<accession>A0A0N5AWD6</accession>
<dbReference type="Pfam" id="PF00096">
    <property type="entry name" value="zf-C2H2"/>
    <property type="match status" value="1"/>
</dbReference>
<dbReference type="GO" id="GO:0006357">
    <property type="term" value="P:regulation of transcription by RNA polymerase II"/>
    <property type="evidence" value="ECO:0007669"/>
    <property type="project" value="TreeGrafter"/>
</dbReference>
<keyword evidence="11" id="KW-1185">Reference proteome</keyword>
<dbReference type="GO" id="GO:0005634">
    <property type="term" value="C:nucleus"/>
    <property type="evidence" value="ECO:0007669"/>
    <property type="project" value="UniProtKB-SubCell"/>
</dbReference>
<feature type="compositionally biased region" description="Polar residues" evidence="9">
    <location>
        <begin position="199"/>
        <end position="224"/>
    </location>
</feature>